<name>A0A1G7WNK9_9HYPH</name>
<organism evidence="2 3">
    <name type="scientific">Pelagibacterium luteolum</name>
    <dbReference type="NCBI Taxonomy" id="440168"/>
    <lineage>
        <taxon>Bacteria</taxon>
        <taxon>Pseudomonadati</taxon>
        <taxon>Pseudomonadota</taxon>
        <taxon>Alphaproteobacteria</taxon>
        <taxon>Hyphomicrobiales</taxon>
        <taxon>Devosiaceae</taxon>
        <taxon>Pelagibacterium</taxon>
    </lineage>
</organism>
<gene>
    <name evidence="2" type="ORF">SAMN04487974_10714</name>
</gene>
<keyword evidence="3" id="KW-1185">Reference proteome</keyword>
<proteinExistence type="predicted"/>
<keyword evidence="1" id="KW-0812">Transmembrane</keyword>
<evidence type="ECO:0000313" key="3">
    <source>
        <dbReference type="Proteomes" id="UP000199495"/>
    </source>
</evidence>
<dbReference type="Proteomes" id="UP000199495">
    <property type="component" value="Unassembled WGS sequence"/>
</dbReference>
<reference evidence="2 3" key="1">
    <citation type="submission" date="2016-10" db="EMBL/GenBank/DDBJ databases">
        <authorList>
            <person name="de Groot N.N."/>
        </authorList>
    </citation>
    <scope>NUCLEOTIDE SEQUENCE [LARGE SCALE GENOMIC DNA]</scope>
    <source>
        <strain evidence="2 3">CGMCC 1.10267</strain>
    </source>
</reference>
<protein>
    <recommendedName>
        <fullName evidence="4">DUF3329 domain-containing protein</fullName>
    </recommendedName>
</protein>
<accession>A0A1G7WNK9</accession>
<evidence type="ECO:0000313" key="2">
    <source>
        <dbReference type="EMBL" id="SDG73516.1"/>
    </source>
</evidence>
<dbReference type="OrthoDB" id="7362327at2"/>
<keyword evidence="1" id="KW-0472">Membrane</keyword>
<keyword evidence="1" id="KW-1133">Transmembrane helix</keyword>
<evidence type="ECO:0008006" key="4">
    <source>
        <dbReference type="Google" id="ProtNLM"/>
    </source>
</evidence>
<evidence type="ECO:0000256" key="1">
    <source>
        <dbReference type="SAM" id="Phobius"/>
    </source>
</evidence>
<dbReference type="AlphaFoldDB" id="A0A1G7WNK9"/>
<dbReference type="RefSeq" id="WP_090596816.1">
    <property type="nucleotide sequence ID" value="NZ_FNCS01000007.1"/>
</dbReference>
<sequence>MTKANANHPWLRPVWRRALVVAIPAAMAVWDLVNANYGWALLFGGMTAYGIYTFFIVWKDDGEDGPDAPGDVEK</sequence>
<dbReference type="STRING" id="440168.SAMN04487974_10714"/>
<dbReference type="EMBL" id="FNCS01000007">
    <property type="protein sequence ID" value="SDG73516.1"/>
    <property type="molecule type" value="Genomic_DNA"/>
</dbReference>
<feature type="transmembrane region" description="Helical" evidence="1">
    <location>
        <begin position="40"/>
        <end position="58"/>
    </location>
</feature>